<reference evidence="2 3" key="1">
    <citation type="journal article" date="2021" name="Plant Biotechnol. J.">
        <title>Multi-omics assisted identification of the key and species-specific regulatory components of drought-tolerant mechanisms in Gossypium stocksii.</title>
        <authorList>
            <person name="Yu D."/>
            <person name="Ke L."/>
            <person name="Zhang D."/>
            <person name="Wu Y."/>
            <person name="Sun Y."/>
            <person name="Mei J."/>
            <person name="Sun J."/>
            <person name="Sun Y."/>
        </authorList>
    </citation>
    <scope>NUCLEOTIDE SEQUENCE [LARGE SCALE GENOMIC DNA]</scope>
    <source>
        <strain evidence="3">cv. E1</strain>
        <tissue evidence="2">Leaf</tissue>
    </source>
</reference>
<evidence type="ECO:0000256" key="1">
    <source>
        <dbReference type="SAM" id="MobiDB-lite"/>
    </source>
</evidence>
<organism evidence="2 3">
    <name type="scientific">Gossypium stocksii</name>
    <dbReference type="NCBI Taxonomy" id="47602"/>
    <lineage>
        <taxon>Eukaryota</taxon>
        <taxon>Viridiplantae</taxon>
        <taxon>Streptophyta</taxon>
        <taxon>Embryophyta</taxon>
        <taxon>Tracheophyta</taxon>
        <taxon>Spermatophyta</taxon>
        <taxon>Magnoliopsida</taxon>
        <taxon>eudicotyledons</taxon>
        <taxon>Gunneridae</taxon>
        <taxon>Pentapetalae</taxon>
        <taxon>rosids</taxon>
        <taxon>malvids</taxon>
        <taxon>Malvales</taxon>
        <taxon>Malvaceae</taxon>
        <taxon>Malvoideae</taxon>
        <taxon>Gossypium</taxon>
    </lineage>
</organism>
<dbReference type="EMBL" id="JAIQCV010000010">
    <property type="protein sequence ID" value="KAH1057459.1"/>
    <property type="molecule type" value="Genomic_DNA"/>
</dbReference>
<gene>
    <name evidence="2" type="ORF">J1N35_035524</name>
</gene>
<dbReference type="Proteomes" id="UP000828251">
    <property type="component" value="Unassembled WGS sequence"/>
</dbReference>
<dbReference type="OrthoDB" id="10650092at2759"/>
<feature type="region of interest" description="Disordered" evidence="1">
    <location>
        <begin position="1"/>
        <end position="24"/>
    </location>
</feature>
<dbReference type="AlphaFoldDB" id="A0A9D3ZR15"/>
<evidence type="ECO:0000313" key="3">
    <source>
        <dbReference type="Proteomes" id="UP000828251"/>
    </source>
</evidence>
<proteinExistence type="predicted"/>
<comment type="caution">
    <text evidence="2">The sequence shown here is derived from an EMBL/GenBank/DDBJ whole genome shotgun (WGS) entry which is preliminary data.</text>
</comment>
<name>A0A9D3ZR15_9ROSI</name>
<protein>
    <submittedName>
        <fullName evidence="2">Uncharacterized protein</fullName>
    </submittedName>
</protein>
<evidence type="ECO:0000313" key="2">
    <source>
        <dbReference type="EMBL" id="KAH1057459.1"/>
    </source>
</evidence>
<accession>A0A9D3ZR15</accession>
<keyword evidence="3" id="KW-1185">Reference proteome</keyword>
<feature type="region of interest" description="Disordered" evidence="1">
    <location>
        <begin position="39"/>
        <end position="62"/>
    </location>
</feature>
<sequence length="211" mass="23677">MPALPSATADLTTPPYSCNARHNRAPPLQLPFGIMSSSRGKKVAVPASKKQKGPGGSSSRATTEIRHPFLQFSQSFQEELFQILRARPLGVGRQTGEYRRRQHPRRLLLMEHVARAHAQSSIFHRPCHPAPDRAAPERCDLDRLICHSPRLLLWHSQHSSPGILLHPHRSDIPTGHPKYASHEDDLALIWDRSSTIPSILGCRARRPRGYS</sequence>